<accession>A0ABS3BLB9</accession>
<proteinExistence type="predicted"/>
<dbReference type="EMBL" id="JAFKDB010000019">
    <property type="protein sequence ID" value="MBN7771020.1"/>
    <property type="molecule type" value="Genomic_DNA"/>
</dbReference>
<dbReference type="SUPFAM" id="SSF56300">
    <property type="entry name" value="Metallo-dependent phosphatases"/>
    <property type="match status" value="1"/>
</dbReference>
<dbReference type="Proteomes" id="UP000664344">
    <property type="component" value="Unassembled WGS sequence"/>
</dbReference>
<comment type="caution">
    <text evidence="1">The sequence shown here is derived from an EMBL/GenBank/DDBJ whole genome shotgun (WGS) entry which is preliminary data.</text>
</comment>
<dbReference type="PANTHER" id="PTHR37031">
    <property type="entry name" value="METALLOPHOSPHATASE BINDING DOMAIN PROTEIN"/>
    <property type="match status" value="1"/>
</dbReference>
<evidence type="ECO:0008006" key="3">
    <source>
        <dbReference type="Google" id="ProtNLM"/>
    </source>
</evidence>
<reference evidence="1 2" key="1">
    <citation type="submission" date="2021-02" db="EMBL/GenBank/DDBJ databases">
        <title>PHA producing bacteria isolated from coastal sediment in Guangdong, Shenzhen.</title>
        <authorList>
            <person name="Zheng W."/>
            <person name="Yu S."/>
            <person name="Huang Y."/>
        </authorList>
    </citation>
    <scope>NUCLEOTIDE SEQUENCE [LARGE SCALE GENOMIC DNA]</scope>
    <source>
        <strain evidence="1 2">TN21-5</strain>
    </source>
</reference>
<protein>
    <recommendedName>
        <fullName evidence="3">PhoD-like phosphatase metallophosphatase domain-containing protein</fullName>
    </recommendedName>
</protein>
<dbReference type="Gene3D" id="3.60.21.70">
    <property type="entry name" value="PhoD-like phosphatase"/>
    <property type="match status" value="1"/>
</dbReference>
<dbReference type="PANTHER" id="PTHR37031:SF2">
    <property type="entry name" value="PHOD-LIKE PHOSPHATASE METALLOPHOSPHATASE DOMAIN-CONTAINING PROTEIN"/>
    <property type="match status" value="1"/>
</dbReference>
<keyword evidence="2" id="KW-1185">Reference proteome</keyword>
<dbReference type="RefSeq" id="WP_206557956.1">
    <property type="nucleotide sequence ID" value="NZ_JAFKDB010000019.1"/>
</dbReference>
<dbReference type="InterPro" id="IPR038607">
    <property type="entry name" value="PhoD-like_sf"/>
</dbReference>
<evidence type="ECO:0000313" key="1">
    <source>
        <dbReference type="EMBL" id="MBN7771020.1"/>
    </source>
</evidence>
<organism evidence="1 2">
    <name type="scientific">Marinobacter daepoensis</name>
    <dbReference type="NCBI Taxonomy" id="262077"/>
    <lineage>
        <taxon>Bacteria</taxon>
        <taxon>Pseudomonadati</taxon>
        <taxon>Pseudomonadota</taxon>
        <taxon>Gammaproteobacteria</taxon>
        <taxon>Pseudomonadales</taxon>
        <taxon>Marinobacteraceae</taxon>
        <taxon>Marinobacter</taxon>
    </lineage>
</organism>
<gene>
    <name evidence="1" type="ORF">JYP53_14030</name>
</gene>
<sequence length="621" mass="70039">MIICGPVVRHSNRNELNLWLVFSQIPEDLKLNTYLDDGRQSPVTTDYQAQVIQAGERCHVCLLTADLPFESSDQFHQSTELFYEILLEGIPFGDPQLLAVLCPGNDRLPSVYLPREHRHLLQASCRRPHSPGQDTQPDQLASGAQLLEESLHTESRPSQLFLTGDQIYADDVSPLLLDYLGQLQAQLGLEDGLADLPAGKDMHRLSRLDDRHWLTRSPYGFSSSAKSSHLLTRSEYLSMYLFAFSGAGDQFGLAFASHHELTPRLARQPANTRDGRQAPVQYVYTEAKHKEDHRNLSQFVSLARTDIRRLLANTVTYMIFDDHEVTDDWNISKKNARQLAGTPIGRYVLTNALQAYFLCQHWGNEPSNLGSEVSQLKVLIEHNVPASHPDYDWLLSRYWGYELNQTPPVAVLDTRTDRAFSKRGKHSLGLISDERLTTLGNRLSSLPDCQTLIVVSPTPAYGFSHIEYLQLNFPMFKRTLDREPWSADAASLEALEQSCCQLPGVENVIIFSGDVHYAFSRRRQTAEGPVLWQLCSSACNNFPMGENIGLRAINKIGELLGKNQDRYLLPDNSDVFLTSDRNIGSLRLDNLGRPVSAELVCAGEHGIYRKPYDLVNYRETT</sequence>
<evidence type="ECO:0000313" key="2">
    <source>
        <dbReference type="Proteomes" id="UP000664344"/>
    </source>
</evidence>
<name>A0ABS3BLB9_9GAMM</name>
<dbReference type="InterPro" id="IPR029052">
    <property type="entry name" value="Metallo-depent_PP-like"/>
</dbReference>